<dbReference type="EMBL" id="JBBPBM010000006">
    <property type="protein sequence ID" value="KAK8581878.1"/>
    <property type="molecule type" value="Genomic_DNA"/>
</dbReference>
<evidence type="ECO:0000256" key="2">
    <source>
        <dbReference type="ARBA" id="ARBA00022801"/>
    </source>
</evidence>
<evidence type="ECO:0000313" key="5">
    <source>
        <dbReference type="EMBL" id="KAK8581878.1"/>
    </source>
</evidence>
<dbReference type="InterPro" id="IPR011050">
    <property type="entry name" value="Pectin_lyase_fold/virulence"/>
</dbReference>
<evidence type="ECO:0000259" key="4">
    <source>
        <dbReference type="Pfam" id="PF01095"/>
    </source>
</evidence>
<evidence type="ECO:0000256" key="1">
    <source>
        <dbReference type="ARBA" id="ARBA00005184"/>
    </source>
</evidence>
<accession>A0ABR2FLN0</accession>
<evidence type="ECO:0000256" key="3">
    <source>
        <dbReference type="ARBA" id="ARBA00023085"/>
    </source>
</evidence>
<dbReference type="InterPro" id="IPR000070">
    <property type="entry name" value="Pectinesterase_cat"/>
</dbReference>
<sequence>MGSLIEDFIDPAGWLEWEGDFALNTLFYGEFNNTGPGAKTQGRVKWAGRRDMNKEEAAAYTVETFLNGAWMKEAGAPFRKGPRS</sequence>
<protein>
    <recommendedName>
        <fullName evidence="4">Pectinesterase catalytic domain-containing protein</fullName>
    </recommendedName>
</protein>
<dbReference type="InterPro" id="IPR012334">
    <property type="entry name" value="Pectin_lyas_fold"/>
</dbReference>
<name>A0ABR2FLN0_9ROSI</name>
<dbReference type="Gene3D" id="2.160.20.10">
    <property type="entry name" value="Single-stranded right-handed beta-helix, Pectin lyase-like"/>
    <property type="match status" value="1"/>
</dbReference>
<dbReference type="Proteomes" id="UP001472677">
    <property type="component" value="Unassembled WGS sequence"/>
</dbReference>
<organism evidence="5 6">
    <name type="scientific">Hibiscus sabdariffa</name>
    <name type="common">roselle</name>
    <dbReference type="NCBI Taxonomy" id="183260"/>
    <lineage>
        <taxon>Eukaryota</taxon>
        <taxon>Viridiplantae</taxon>
        <taxon>Streptophyta</taxon>
        <taxon>Embryophyta</taxon>
        <taxon>Tracheophyta</taxon>
        <taxon>Spermatophyta</taxon>
        <taxon>Magnoliopsida</taxon>
        <taxon>eudicotyledons</taxon>
        <taxon>Gunneridae</taxon>
        <taxon>Pentapetalae</taxon>
        <taxon>rosids</taxon>
        <taxon>malvids</taxon>
        <taxon>Malvales</taxon>
        <taxon>Malvaceae</taxon>
        <taxon>Malvoideae</taxon>
        <taxon>Hibiscus</taxon>
    </lineage>
</organism>
<feature type="domain" description="Pectinesterase catalytic" evidence="4">
    <location>
        <begin position="1"/>
        <end position="68"/>
    </location>
</feature>
<gene>
    <name evidence="5" type="ORF">V6N12_072084</name>
</gene>
<dbReference type="SUPFAM" id="SSF51126">
    <property type="entry name" value="Pectin lyase-like"/>
    <property type="match status" value="1"/>
</dbReference>
<dbReference type="Pfam" id="PF01095">
    <property type="entry name" value="Pectinesterase"/>
    <property type="match status" value="1"/>
</dbReference>
<reference evidence="5 6" key="1">
    <citation type="journal article" date="2024" name="G3 (Bethesda)">
        <title>Genome assembly of Hibiscus sabdariffa L. provides insights into metabolisms of medicinal natural products.</title>
        <authorList>
            <person name="Kim T."/>
        </authorList>
    </citation>
    <scope>NUCLEOTIDE SEQUENCE [LARGE SCALE GENOMIC DNA]</scope>
    <source>
        <strain evidence="5">TK-2024</strain>
        <tissue evidence="5">Old leaves</tissue>
    </source>
</reference>
<dbReference type="PANTHER" id="PTHR31707">
    <property type="entry name" value="PECTINESTERASE"/>
    <property type="match status" value="1"/>
</dbReference>
<comment type="caution">
    <text evidence="5">The sequence shown here is derived from an EMBL/GenBank/DDBJ whole genome shotgun (WGS) entry which is preliminary data.</text>
</comment>
<proteinExistence type="predicted"/>
<keyword evidence="2" id="KW-0378">Hydrolase</keyword>
<comment type="pathway">
    <text evidence="1">Glycan metabolism; pectin degradation; 2-dehydro-3-deoxy-D-gluconate from pectin: step 1/5.</text>
</comment>
<keyword evidence="3" id="KW-0063">Aspartyl esterase</keyword>
<keyword evidence="6" id="KW-1185">Reference proteome</keyword>
<evidence type="ECO:0000313" key="6">
    <source>
        <dbReference type="Proteomes" id="UP001472677"/>
    </source>
</evidence>